<dbReference type="AlphaFoldDB" id="A0A7J7NF26"/>
<gene>
    <name evidence="1" type="ORF">GIB67_012570</name>
</gene>
<sequence>MILSFELPFVLMPLLKFSSSQKKLGPHKSSIYCMLNTLPSLPEKGINWSDWT</sequence>
<comment type="caution">
    <text evidence="1">The sequence shown here is derived from an EMBL/GenBank/DDBJ whole genome shotgun (WGS) entry which is preliminary data.</text>
</comment>
<reference evidence="1 2" key="1">
    <citation type="journal article" date="2020" name="IScience">
        <title>Genome Sequencing of the Endangered Kingdonia uniflora (Circaeasteraceae, Ranunculales) Reveals Potential Mechanisms of Evolutionary Specialization.</title>
        <authorList>
            <person name="Sun Y."/>
            <person name="Deng T."/>
            <person name="Zhang A."/>
            <person name="Moore M.J."/>
            <person name="Landis J.B."/>
            <person name="Lin N."/>
            <person name="Zhang H."/>
            <person name="Zhang X."/>
            <person name="Huang J."/>
            <person name="Zhang X."/>
            <person name="Sun H."/>
            <person name="Wang H."/>
        </authorList>
    </citation>
    <scope>NUCLEOTIDE SEQUENCE [LARGE SCALE GENOMIC DNA]</scope>
    <source>
        <strain evidence="1">TB1705</strain>
        <tissue evidence="1">Leaf</tissue>
    </source>
</reference>
<dbReference type="OrthoDB" id="409173at2759"/>
<name>A0A7J7NF26_9MAGN</name>
<evidence type="ECO:0000313" key="2">
    <source>
        <dbReference type="Proteomes" id="UP000541444"/>
    </source>
</evidence>
<keyword evidence="2" id="KW-1185">Reference proteome</keyword>
<protein>
    <submittedName>
        <fullName evidence="1">Uncharacterized protein</fullName>
    </submittedName>
</protein>
<accession>A0A7J7NF26</accession>
<proteinExistence type="predicted"/>
<dbReference type="Proteomes" id="UP000541444">
    <property type="component" value="Unassembled WGS sequence"/>
</dbReference>
<organism evidence="1 2">
    <name type="scientific">Kingdonia uniflora</name>
    <dbReference type="NCBI Taxonomy" id="39325"/>
    <lineage>
        <taxon>Eukaryota</taxon>
        <taxon>Viridiplantae</taxon>
        <taxon>Streptophyta</taxon>
        <taxon>Embryophyta</taxon>
        <taxon>Tracheophyta</taxon>
        <taxon>Spermatophyta</taxon>
        <taxon>Magnoliopsida</taxon>
        <taxon>Ranunculales</taxon>
        <taxon>Circaeasteraceae</taxon>
        <taxon>Kingdonia</taxon>
    </lineage>
</organism>
<evidence type="ECO:0000313" key="1">
    <source>
        <dbReference type="EMBL" id="KAF6165673.1"/>
    </source>
</evidence>
<dbReference type="EMBL" id="JACGCM010000816">
    <property type="protein sequence ID" value="KAF6165673.1"/>
    <property type="molecule type" value="Genomic_DNA"/>
</dbReference>